<feature type="compositionally biased region" description="Low complexity" evidence="1">
    <location>
        <begin position="51"/>
        <end position="62"/>
    </location>
</feature>
<feature type="region of interest" description="Disordered" evidence="1">
    <location>
        <begin position="91"/>
        <end position="119"/>
    </location>
</feature>
<keyword evidence="2" id="KW-1185">Reference proteome</keyword>
<dbReference type="OrthoDB" id="410721at2759"/>
<accession>A0A8B7ZTI5</accession>
<evidence type="ECO:0000313" key="3">
    <source>
        <dbReference type="RefSeq" id="XP_022108387.1"/>
    </source>
</evidence>
<dbReference type="RefSeq" id="XP_022108387.1">
    <property type="nucleotide sequence ID" value="XM_022252695.1"/>
</dbReference>
<reference evidence="3" key="1">
    <citation type="submission" date="2025-08" db="UniProtKB">
        <authorList>
            <consortium name="RefSeq"/>
        </authorList>
    </citation>
    <scope>IDENTIFICATION</scope>
</reference>
<feature type="region of interest" description="Disordered" evidence="1">
    <location>
        <begin position="51"/>
        <end position="77"/>
    </location>
</feature>
<protein>
    <submittedName>
        <fullName evidence="3">Uncharacterized protein LOC110988820 isoform X1</fullName>
    </submittedName>
</protein>
<organism evidence="2 3">
    <name type="scientific">Acanthaster planci</name>
    <name type="common">Crown-of-thorns starfish</name>
    <dbReference type="NCBI Taxonomy" id="133434"/>
    <lineage>
        <taxon>Eukaryota</taxon>
        <taxon>Metazoa</taxon>
        <taxon>Echinodermata</taxon>
        <taxon>Eleutherozoa</taxon>
        <taxon>Asterozoa</taxon>
        <taxon>Asteroidea</taxon>
        <taxon>Valvatacea</taxon>
        <taxon>Valvatida</taxon>
        <taxon>Acanthasteridae</taxon>
        <taxon>Acanthaster</taxon>
    </lineage>
</organism>
<dbReference type="GeneID" id="110988820"/>
<sequence length="279" mass="31969">MALQYQLSTDEQIWVMIRVKQGLMPIEDALEYVRKQHEEAGLPPVVTQCHTYTSPSSPSTSPKATRAHSHNPCQQDRFYGKTRGLSLLKHFSRQRSTGRDSSLEREGSPQESIQTIRPKSVGVSYSVDREWERNDELLDLMLAQGKISSEDHKELLQKFATVKNYKNGDAQRMILGNLVKTGRISIDDAVHYSRLLGIVASAETEARTIAEVNNAFLDKRVYNFGVYKYYKHRSCQRRILQIDFQSCQICNIQKGNLNRIFPFAQVTDYESEVCILFSI</sequence>
<dbReference type="KEGG" id="aplc:110988820"/>
<proteinExistence type="predicted"/>
<name>A0A8B7ZTI5_ACAPL</name>
<dbReference type="Proteomes" id="UP000694845">
    <property type="component" value="Unplaced"/>
</dbReference>
<feature type="compositionally biased region" description="Basic and acidic residues" evidence="1">
    <location>
        <begin position="97"/>
        <end position="108"/>
    </location>
</feature>
<evidence type="ECO:0000313" key="2">
    <source>
        <dbReference type="Proteomes" id="UP000694845"/>
    </source>
</evidence>
<dbReference type="AlphaFoldDB" id="A0A8B7ZTI5"/>
<gene>
    <name evidence="3" type="primary">LOC110988820</name>
</gene>
<evidence type="ECO:0000256" key="1">
    <source>
        <dbReference type="SAM" id="MobiDB-lite"/>
    </source>
</evidence>